<reference evidence="3 4" key="1">
    <citation type="submission" date="2019-03" db="EMBL/GenBank/DDBJ databases">
        <authorList>
            <person name="Gaulin E."/>
            <person name="Dumas B."/>
        </authorList>
    </citation>
    <scope>NUCLEOTIDE SEQUENCE [LARGE SCALE GENOMIC DNA]</scope>
    <source>
        <strain evidence="3">CBS 568.67</strain>
    </source>
</reference>
<dbReference type="OrthoDB" id="69740at2759"/>
<accession>A0A485K8P2</accession>
<feature type="region of interest" description="Disordered" evidence="1">
    <location>
        <begin position="384"/>
        <end position="403"/>
    </location>
</feature>
<evidence type="ECO:0000313" key="2">
    <source>
        <dbReference type="EMBL" id="KAF0716885.1"/>
    </source>
</evidence>
<dbReference type="AlphaFoldDB" id="A0A485K8P2"/>
<gene>
    <name evidence="3" type="primary">Aste57867_2612</name>
    <name evidence="2" type="ORF">As57867_002605</name>
    <name evidence="3" type="ORF">ASTE57867_2612</name>
</gene>
<evidence type="ECO:0000256" key="1">
    <source>
        <dbReference type="SAM" id="MobiDB-lite"/>
    </source>
</evidence>
<proteinExistence type="predicted"/>
<sequence length="475" mass="52389">MQASGTFSPKEAESFVSFSRFECCHEGGLAIGQEVPYSVISSNAKSPDNEMGEWTRNVLNSRHHSGEPPLTYFINLNAIGDQWHYGWKGGASKVLRNTKHVFKVDLRPQKNIPRPFLDMEAQAYLFQAKMVPGRDTTLQVVGVAQSQPFTVSSFRRSASATAAAASTSVSSVSVGSTALAATVSNDDIPSSPVSQSFGSSDLSIRFVQCTCPDTFKDSYIRCNKTAGRKELRCFPHCCPAHKSHSNCGSKVAIEIAGPLITDIPAYAFVAFARVELATSPTFQMGQFVAENSITPNCHDGDSDWVHGVLLPPSTYRPTALTFQFNELTKQGWPYNWKGNASKESRTKMHVWKGYMLQRQEHHTDPSKPNLRVVGMLQSSPFSILSYRRNNDGPTSSRGGHVRMEIEPKQVFEEPDGESSSSGSSDQQEHHPHHHHLPALRPLSLGLQQQRSTPFSLQDILAPDKSPSRKRPLDGE</sequence>
<feature type="compositionally biased region" description="Polar residues" evidence="1">
    <location>
        <begin position="445"/>
        <end position="455"/>
    </location>
</feature>
<evidence type="ECO:0000313" key="4">
    <source>
        <dbReference type="Proteomes" id="UP000332933"/>
    </source>
</evidence>
<organism evidence="3 4">
    <name type="scientific">Aphanomyces stellatus</name>
    <dbReference type="NCBI Taxonomy" id="120398"/>
    <lineage>
        <taxon>Eukaryota</taxon>
        <taxon>Sar</taxon>
        <taxon>Stramenopiles</taxon>
        <taxon>Oomycota</taxon>
        <taxon>Saprolegniomycetes</taxon>
        <taxon>Saprolegniales</taxon>
        <taxon>Verrucalvaceae</taxon>
        <taxon>Aphanomyces</taxon>
    </lineage>
</organism>
<keyword evidence="4" id="KW-1185">Reference proteome</keyword>
<protein>
    <submittedName>
        <fullName evidence="3">Aste57867_2612 protein</fullName>
    </submittedName>
</protein>
<reference evidence="2" key="2">
    <citation type="submission" date="2019-06" db="EMBL/GenBank/DDBJ databases">
        <title>Genomics analysis of Aphanomyces spp. identifies a new class of oomycete effector associated with host adaptation.</title>
        <authorList>
            <person name="Gaulin E."/>
        </authorList>
    </citation>
    <scope>NUCLEOTIDE SEQUENCE</scope>
    <source>
        <strain evidence="2">CBS 578.67</strain>
    </source>
</reference>
<name>A0A485K8P2_9STRA</name>
<feature type="region of interest" description="Disordered" evidence="1">
    <location>
        <begin position="411"/>
        <end position="475"/>
    </location>
</feature>
<dbReference type="EMBL" id="VJMH01000342">
    <property type="protein sequence ID" value="KAF0716885.1"/>
    <property type="molecule type" value="Genomic_DNA"/>
</dbReference>
<evidence type="ECO:0000313" key="3">
    <source>
        <dbReference type="EMBL" id="VFT79808.1"/>
    </source>
</evidence>
<dbReference type="EMBL" id="CAADRA010000342">
    <property type="protein sequence ID" value="VFT79808.1"/>
    <property type="molecule type" value="Genomic_DNA"/>
</dbReference>
<dbReference type="Proteomes" id="UP000332933">
    <property type="component" value="Unassembled WGS sequence"/>
</dbReference>